<dbReference type="RefSeq" id="WP_035838568.1">
    <property type="nucleotide sequence ID" value="NZ_JACHBQ010000001.1"/>
</dbReference>
<feature type="transmembrane region" description="Helical" evidence="2">
    <location>
        <begin position="253"/>
        <end position="270"/>
    </location>
</feature>
<keyword evidence="5" id="KW-1185">Reference proteome</keyword>
<dbReference type="eggNOG" id="ENOG50338CC">
    <property type="taxonomic scope" value="Bacteria"/>
</dbReference>
<accession>A0A099J185</accession>
<dbReference type="EMBL" id="JACHBQ010000001">
    <property type="protein sequence ID" value="MBB5642363.1"/>
    <property type="molecule type" value="Genomic_DNA"/>
</dbReference>
<feature type="region of interest" description="Disordered" evidence="1">
    <location>
        <begin position="468"/>
        <end position="502"/>
    </location>
</feature>
<reference evidence="3 5" key="1">
    <citation type="submission" date="2014-08" db="EMBL/GenBank/DDBJ databases">
        <authorList>
            <person name="Sisinthy S."/>
        </authorList>
    </citation>
    <scope>NUCLEOTIDE SEQUENCE [LARGE SCALE GENOMIC DNA]</scope>
    <source>
        <strain evidence="3 5">RuG17</strain>
    </source>
</reference>
<evidence type="ECO:0000256" key="1">
    <source>
        <dbReference type="SAM" id="MobiDB-lite"/>
    </source>
</evidence>
<dbReference type="EMBL" id="JPXF01000091">
    <property type="protein sequence ID" value="KGJ72179.1"/>
    <property type="molecule type" value="Genomic_DNA"/>
</dbReference>
<feature type="transmembrane region" description="Helical" evidence="2">
    <location>
        <begin position="206"/>
        <end position="224"/>
    </location>
</feature>
<keyword evidence="2" id="KW-0812">Transmembrane</keyword>
<keyword evidence="2" id="KW-0472">Membrane</keyword>
<evidence type="ECO:0000313" key="6">
    <source>
        <dbReference type="Proteomes" id="UP000561726"/>
    </source>
</evidence>
<comment type="caution">
    <text evidence="3">The sequence shown here is derived from an EMBL/GenBank/DDBJ whole genome shotgun (WGS) entry which is preliminary data.</text>
</comment>
<feature type="transmembrane region" description="Helical" evidence="2">
    <location>
        <begin position="154"/>
        <end position="175"/>
    </location>
</feature>
<feature type="transmembrane region" description="Helical" evidence="2">
    <location>
        <begin position="54"/>
        <end position="72"/>
    </location>
</feature>
<feature type="transmembrane region" description="Helical" evidence="2">
    <location>
        <begin position="436"/>
        <end position="453"/>
    </location>
</feature>
<feature type="transmembrane region" description="Helical" evidence="2">
    <location>
        <begin position="375"/>
        <end position="400"/>
    </location>
</feature>
<evidence type="ECO:0008006" key="7">
    <source>
        <dbReference type="Google" id="ProtNLM"/>
    </source>
</evidence>
<dbReference type="AlphaFoldDB" id="A0A099J185"/>
<feature type="transmembrane region" description="Helical" evidence="2">
    <location>
        <begin position="21"/>
        <end position="42"/>
    </location>
</feature>
<dbReference type="Proteomes" id="UP000029864">
    <property type="component" value="Unassembled WGS sequence"/>
</dbReference>
<organism evidence="3 5">
    <name type="scientific">Cryobacterium roopkundense</name>
    <dbReference type="NCBI Taxonomy" id="1001240"/>
    <lineage>
        <taxon>Bacteria</taxon>
        <taxon>Bacillati</taxon>
        <taxon>Actinomycetota</taxon>
        <taxon>Actinomycetes</taxon>
        <taxon>Micrococcales</taxon>
        <taxon>Microbacteriaceae</taxon>
        <taxon>Cryobacterium</taxon>
    </lineage>
</organism>
<dbReference type="STRING" id="1001240.GY21_17075"/>
<name>A0A099J185_9MICO</name>
<dbReference type="OrthoDB" id="5109236at2"/>
<evidence type="ECO:0000313" key="5">
    <source>
        <dbReference type="Proteomes" id="UP000029864"/>
    </source>
</evidence>
<protein>
    <recommendedName>
        <fullName evidence="7">Oligosaccharide repeat unit polymerase</fullName>
    </recommendedName>
</protein>
<gene>
    <name evidence="4" type="ORF">BJ997_002911</name>
    <name evidence="3" type="ORF">GY21_17075</name>
</gene>
<reference evidence="4 6" key="2">
    <citation type="submission" date="2020-08" db="EMBL/GenBank/DDBJ databases">
        <title>Sequencing the genomes of 1000 actinobacteria strains.</title>
        <authorList>
            <person name="Klenk H.-P."/>
        </authorList>
    </citation>
    <scope>NUCLEOTIDE SEQUENCE [LARGE SCALE GENOMIC DNA]</scope>
    <source>
        <strain evidence="4 6">DSM 21065</strain>
    </source>
</reference>
<evidence type="ECO:0000313" key="4">
    <source>
        <dbReference type="EMBL" id="MBB5642363.1"/>
    </source>
</evidence>
<proteinExistence type="predicted"/>
<dbReference type="Proteomes" id="UP000561726">
    <property type="component" value="Unassembled WGS sequence"/>
</dbReference>
<feature type="transmembrane region" description="Helical" evidence="2">
    <location>
        <begin position="182"/>
        <end position="200"/>
    </location>
</feature>
<evidence type="ECO:0000256" key="2">
    <source>
        <dbReference type="SAM" id="Phobius"/>
    </source>
</evidence>
<feature type="transmembrane region" description="Helical" evidence="2">
    <location>
        <begin position="412"/>
        <end position="430"/>
    </location>
</feature>
<evidence type="ECO:0000313" key="3">
    <source>
        <dbReference type="EMBL" id="KGJ72179.1"/>
    </source>
</evidence>
<feature type="transmembrane region" description="Helical" evidence="2">
    <location>
        <begin position="93"/>
        <end position="113"/>
    </location>
</feature>
<keyword evidence="2" id="KW-1133">Transmembrane helix</keyword>
<sequence length="502" mass="54181">MRNLSRRGPVAAWSAAGTNQAYLPLKVSVGYLLGTSVIFLVGPSRALADNVPGLAVFVLSTIAFFAAGYRLSIVQSRPYRQFGSTDRRVTPPVRAALLLSSGWFLLFSIASLAEYGATGVGDIFSAAFSPSASYYAKFSVYAEQQSTGRVSLPIQIAVLTGALYGVLVPLTVYFWRRIGVPTRILALLGMLSYLGYFVYIGTQKGVGDLLVMAVAALAVSAVPLEKRRRARARDDSRSRSTSSSKYSRRSSRWIAVAVVVLGVGFFGYLANNQGDRVQGTSFAAQFTPGPVLTSVFGEKFARGLLVATYYPTHGYIGLSKNLEVPFEWAEGFGGMPALASYKTQYLGGADPLELSYPSRTEAVTGWPAGKLWATVYPWLASDLTFPGAAMFMALVGWFMARMWIGARVERDPLSLVLFCQVAIFIAYVPANNQLMTARYTAVGLITLLVVYVARSLVGGERPRLNAPWRERSPRVVEPADASPDALARPDGDSGGAAEPDTL</sequence>